<organism evidence="1 2">
    <name type="scientific">Araneus ventricosus</name>
    <name type="common">Orbweaver spider</name>
    <name type="synonym">Epeira ventricosa</name>
    <dbReference type="NCBI Taxonomy" id="182803"/>
    <lineage>
        <taxon>Eukaryota</taxon>
        <taxon>Metazoa</taxon>
        <taxon>Ecdysozoa</taxon>
        <taxon>Arthropoda</taxon>
        <taxon>Chelicerata</taxon>
        <taxon>Arachnida</taxon>
        <taxon>Araneae</taxon>
        <taxon>Araneomorphae</taxon>
        <taxon>Entelegynae</taxon>
        <taxon>Araneoidea</taxon>
        <taxon>Araneidae</taxon>
        <taxon>Araneus</taxon>
    </lineage>
</organism>
<keyword evidence="2" id="KW-1185">Reference proteome</keyword>
<evidence type="ECO:0000313" key="1">
    <source>
        <dbReference type="EMBL" id="GBL99325.1"/>
    </source>
</evidence>
<dbReference type="Proteomes" id="UP000499080">
    <property type="component" value="Unassembled WGS sequence"/>
</dbReference>
<dbReference type="EMBL" id="BGPR01000148">
    <property type="protein sequence ID" value="GBL99325.1"/>
    <property type="molecule type" value="Genomic_DNA"/>
</dbReference>
<reference evidence="1 2" key="1">
    <citation type="journal article" date="2019" name="Sci. Rep.">
        <title>Orb-weaving spider Araneus ventricosus genome elucidates the spidroin gene catalogue.</title>
        <authorList>
            <person name="Kono N."/>
            <person name="Nakamura H."/>
            <person name="Ohtoshi R."/>
            <person name="Moran D.A.P."/>
            <person name="Shinohara A."/>
            <person name="Yoshida Y."/>
            <person name="Fujiwara M."/>
            <person name="Mori M."/>
            <person name="Tomita M."/>
            <person name="Arakawa K."/>
        </authorList>
    </citation>
    <scope>NUCLEOTIDE SEQUENCE [LARGE SCALE GENOMIC DNA]</scope>
</reference>
<sequence>MVRESTSRQKMLLNVRNHQLKKQHSHLSSDFVAKRSSHAPYCTRAYPSTALGTMEIRHSSVDNKGNQSIGQYLSVHKDSFSNQPTTDAPRKRLPVIVLR</sequence>
<name>A0A4Y2C6B0_ARAVE</name>
<comment type="caution">
    <text evidence="1">The sequence shown here is derived from an EMBL/GenBank/DDBJ whole genome shotgun (WGS) entry which is preliminary data.</text>
</comment>
<dbReference type="AlphaFoldDB" id="A0A4Y2C6B0"/>
<accession>A0A4Y2C6B0</accession>
<evidence type="ECO:0000313" key="2">
    <source>
        <dbReference type="Proteomes" id="UP000499080"/>
    </source>
</evidence>
<protein>
    <submittedName>
        <fullName evidence="1">Uncharacterized protein</fullName>
    </submittedName>
</protein>
<proteinExistence type="predicted"/>
<gene>
    <name evidence="1" type="ORF">AVEN_206750_1</name>
</gene>